<keyword evidence="4" id="KW-1185">Reference proteome</keyword>
<reference evidence="3 4" key="1">
    <citation type="journal article" date="2020" name="bioRxiv">
        <title>Sequence and annotation of 42 cannabis genomes reveals extensive copy number variation in cannabinoid synthesis and pathogen resistance genes.</title>
        <authorList>
            <person name="Mckernan K.J."/>
            <person name="Helbert Y."/>
            <person name="Kane L.T."/>
            <person name="Ebling H."/>
            <person name="Zhang L."/>
            <person name="Liu B."/>
            <person name="Eaton Z."/>
            <person name="Mclaughlin S."/>
            <person name="Kingan S."/>
            <person name="Baybayan P."/>
            <person name="Concepcion G."/>
            <person name="Jordan M."/>
            <person name="Riva A."/>
            <person name="Barbazuk W."/>
            <person name="Harkins T."/>
        </authorList>
    </citation>
    <scope>NUCLEOTIDE SEQUENCE [LARGE SCALE GENOMIC DNA]</scope>
    <source>
        <strain evidence="4">cv. Jamaican Lion 4</strain>
        <tissue evidence="3">Leaf</tissue>
    </source>
</reference>
<evidence type="ECO:0000259" key="2">
    <source>
        <dbReference type="Pfam" id="PF13966"/>
    </source>
</evidence>
<dbReference type="PANTHER" id="PTHR33116:SF78">
    <property type="entry name" value="OS12G0587133 PROTEIN"/>
    <property type="match status" value="1"/>
</dbReference>
<dbReference type="EMBL" id="JAATIQ010000039">
    <property type="protein sequence ID" value="KAF4395752.1"/>
    <property type="molecule type" value="Genomic_DNA"/>
</dbReference>
<dbReference type="Proteomes" id="UP000583929">
    <property type="component" value="Unassembled WGS sequence"/>
</dbReference>
<comment type="caution">
    <text evidence="3">The sequence shown here is derived from an EMBL/GenBank/DDBJ whole genome shotgun (WGS) entry which is preliminary data.</text>
</comment>
<dbReference type="InterPro" id="IPR002156">
    <property type="entry name" value="RNaseH_domain"/>
</dbReference>
<dbReference type="CDD" id="cd06222">
    <property type="entry name" value="RNase_H_like"/>
    <property type="match status" value="1"/>
</dbReference>
<evidence type="ECO:0000313" key="4">
    <source>
        <dbReference type="Proteomes" id="UP000583929"/>
    </source>
</evidence>
<dbReference type="GO" id="GO:0004523">
    <property type="term" value="F:RNA-DNA hybrid ribonuclease activity"/>
    <property type="evidence" value="ECO:0007669"/>
    <property type="project" value="InterPro"/>
</dbReference>
<organism evidence="3 4">
    <name type="scientific">Cannabis sativa</name>
    <name type="common">Hemp</name>
    <name type="synonym">Marijuana</name>
    <dbReference type="NCBI Taxonomy" id="3483"/>
    <lineage>
        <taxon>Eukaryota</taxon>
        <taxon>Viridiplantae</taxon>
        <taxon>Streptophyta</taxon>
        <taxon>Embryophyta</taxon>
        <taxon>Tracheophyta</taxon>
        <taxon>Spermatophyta</taxon>
        <taxon>Magnoliopsida</taxon>
        <taxon>eudicotyledons</taxon>
        <taxon>Gunneridae</taxon>
        <taxon>Pentapetalae</taxon>
        <taxon>rosids</taxon>
        <taxon>fabids</taxon>
        <taxon>Rosales</taxon>
        <taxon>Cannabaceae</taxon>
        <taxon>Cannabis</taxon>
    </lineage>
</organism>
<dbReference type="AlphaFoldDB" id="A0A7J6HKI6"/>
<feature type="domain" description="Reverse transcriptase zinc-binding" evidence="2">
    <location>
        <begin position="304"/>
        <end position="389"/>
    </location>
</feature>
<dbReference type="InterPro" id="IPR012337">
    <property type="entry name" value="RNaseH-like_sf"/>
</dbReference>
<dbReference type="Pfam" id="PF13456">
    <property type="entry name" value="RVT_3"/>
    <property type="match status" value="1"/>
</dbReference>
<gene>
    <name evidence="3" type="ORF">G4B88_013526</name>
</gene>
<dbReference type="SUPFAM" id="SSF53098">
    <property type="entry name" value="Ribonuclease H-like"/>
    <property type="match status" value="1"/>
</dbReference>
<proteinExistence type="predicted"/>
<name>A0A7J6HKI6_CANSA</name>
<sequence>MSYSATTYCYDVVSSYSGTVGSSGWDSSWIVAYPKAGVRSLAIKDSDHPPIVLDLLLDRERFSTPFRFLDAWTRDPGCREVIRQAWAIDVRGFKSFQLVARLVEFRRRLAKWNREGSDDSNRFLALANWDTICVPKRWGGLNFKKFEELNFALVSKLGWHLAAGTVSLWCQLFKDKYFRRSNSFWSAPKSKSWSFGAKSIMSTRDFLRNETCFGVGNGASMDICHSPWVPGHTWESYIAAFNPRVCEKGVMVSSLINTGSGDWNLVDLENWFIPSMVKDILATPRLQLEGIDELFWKSSPDGSFSVKKAYLACVRFRCRNEERVWSTLWKVNGHERFKIFLWRLARDILPFGSRIQRIFGNSSQCVLCNAGEDCPLHLFFHCDIAVQVWRSGPWGFRSDSMMFSDNLDMVKWLLQPYGTPLVDRDLALFSNYAISLCFVLWKTRNSSFHDGLSPVVTKIQQEISAMVADWPNVDSSLVSRQVEDNSGLGDFFRELPRSDAYVFVDAAVRGDFGIAAMIVCDHLGQVVEAATTKRRVSSPFEAELAAVQLGCCRILQNEWPGVVLLSDCKVAVQGLSAGLSPEWRARGFSMLPAFSSGSYRAFTYAGSPEDGILVHTILQPGLLLLAVIGCFLQGKWYPLLPL</sequence>
<accession>A0A7J6HKI6</accession>
<dbReference type="Pfam" id="PF13966">
    <property type="entry name" value="zf-RVT"/>
    <property type="match status" value="1"/>
</dbReference>
<protein>
    <recommendedName>
        <fullName evidence="5">Reverse transcriptase zinc-binding domain-containing protein</fullName>
    </recommendedName>
</protein>
<dbReference type="InterPro" id="IPR026960">
    <property type="entry name" value="RVT-Znf"/>
</dbReference>
<evidence type="ECO:0000313" key="3">
    <source>
        <dbReference type="EMBL" id="KAF4395752.1"/>
    </source>
</evidence>
<dbReference type="GO" id="GO:0003676">
    <property type="term" value="F:nucleic acid binding"/>
    <property type="evidence" value="ECO:0007669"/>
    <property type="project" value="InterPro"/>
</dbReference>
<evidence type="ECO:0008006" key="5">
    <source>
        <dbReference type="Google" id="ProtNLM"/>
    </source>
</evidence>
<evidence type="ECO:0000259" key="1">
    <source>
        <dbReference type="Pfam" id="PF13456"/>
    </source>
</evidence>
<feature type="domain" description="RNase H type-1" evidence="1">
    <location>
        <begin position="513"/>
        <end position="575"/>
    </location>
</feature>
<dbReference type="PANTHER" id="PTHR33116">
    <property type="entry name" value="REVERSE TRANSCRIPTASE ZINC-BINDING DOMAIN-CONTAINING PROTEIN-RELATED-RELATED"/>
    <property type="match status" value="1"/>
</dbReference>
<dbReference type="InterPro" id="IPR044730">
    <property type="entry name" value="RNase_H-like_dom_plant"/>
</dbReference>